<reference evidence="1" key="2">
    <citation type="submission" date="2020-09" db="EMBL/GenBank/DDBJ databases">
        <authorList>
            <person name="Sun Q."/>
            <person name="Zhou Y."/>
        </authorList>
    </citation>
    <scope>NUCLEOTIDE SEQUENCE</scope>
    <source>
        <strain evidence="1">CGMCC 1.15360</strain>
    </source>
</reference>
<accession>A0A917DXH6</accession>
<gene>
    <name evidence="1" type="ORF">GCM10010990_31790</name>
</gene>
<name>A0A917DXH6_9SPHN</name>
<keyword evidence="2" id="KW-1185">Reference proteome</keyword>
<evidence type="ECO:0000313" key="2">
    <source>
        <dbReference type="Proteomes" id="UP000612349"/>
    </source>
</evidence>
<reference evidence="1" key="1">
    <citation type="journal article" date="2014" name="Int. J. Syst. Evol. Microbiol.">
        <title>Complete genome sequence of Corynebacterium casei LMG S-19264T (=DSM 44701T), isolated from a smear-ripened cheese.</title>
        <authorList>
            <consortium name="US DOE Joint Genome Institute (JGI-PGF)"/>
            <person name="Walter F."/>
            <person name="Albersmeier A."/>
            <person name="Kalinowski J."/>
            <person name="Ruckert C."/>
        </authorList>
    </citation>
    <scope>NUCLEOTIDE SEQUENCE</scope>
    <source>
        <strain evidence="1">CGMCC 1.15360</strain>
    </source>
</reference>
<dbReference type="Proteomes" id="UP000612349">
    <property type="component" value="Unassembled WGS sequence"/>
</dbReference>
<comment type="caution">
    <text evidence="1">The sequence shown here is derived from an EMBL/GenBank/DDBJ whole genome shotgun (WGS) entry which is preliminary data.</text>
</comment>
<sequence length="54" mass="5533">MWRCVDPAGKSGGYGGAIASGLRSTNGVLAVMFAVGRGMAETEGFDLTIQLSII</sequence>
<dbReference type="AlphaFoldDB" id="A0A917DXH6"/>
<proteinExistence type="predicted"/>
<evidence type="ECO:0000313" key="1">
    <source>
        <dbReference type="EMBL" id="GGD79530.1"/>
    </source>
</evidence>
<organism evidence="1 2">
    <name type="scientific">Croceicoccus mobilis</name>
    <dbReference type="NCBI Taxonomy" id="1703339"/>
    <lineage>
        <taxon>Bacteria</taxon>
        <taxon>Pseudomonadati</taxon>
        <taxon>Pseudomonadota</taxon>
        <taxon>Alphaproteobacteria</taxon>
        <taxon>Sphingomonadales</taxon>
        <taxon>Erythrobacteraceae</taxon>
        <taxon>Croceicoccus</taxon>
    </lineage>
</organism>
<protein>
    <submittedName>
        <fullName evidence="1">Uncharacterized protein</fullName>
    </submittedName>
</protein>
<dbReference type="EMBL" id="BMIP01000008">
    <property type="protein sequence ID" value="GGD79530.1"/>
    <property type="molecule type" value="Genomic_DNA"/>
</dbReference>